<dbReference type="Pfam" id="PF25869">
    <property type="entry name" value="3HB_CusB"/>
    <property type="match status" value="1"/>
</dbReference>
<dbReference type="RefSeq" id="WP_066100160.1">
    <property type="nucleotide sequence ID" value="NZ_CP016027.1"/>
</dbReference>
<feature type="domain" description="CusB-like three alpha-helical bundle" evidence="5">
    <location>
        <begin position="387"/>
        <end position="434"/>
    </location>
</feature>
<dbReference type="Gene3D" id="2.40.420.20">
    <property type="match status" value="1"/>
</dbReference>
<dbReference type="GO" id="GO:0022857">
    <property type="term" value="F:transmembrane transporter activity"/>
    <property type="evidence" value="ECO:0007669"/>
    <property type="project" value="InterPro"/>
</dbReference>
<feature type="compositionally biased region" description="Polar residues" evidence="3">
    <location>
        <begin position="38"/>
        <end position="47"/>
    </location>
</feature>
<dbReference type="InterPro" id="IPR058790">
    <property type="entry name" value="BSH_CusB"/>
</dbReference>
<keyword evidence="10" id="KW-1185">Reference proteome</keyword>
<dbReference type="GO" id="GO:0046914">
    <property type="term" value="F:transition metal ion binding"/>
    <property type="evidence" value="ECO:0007669"/>
    <property type="project" value="TreeGrafter"/>
</dbReference>
<feature type="region of interest" description="Disordered" evidence="3">
    <location>
        <begin position="36"/>
        <end position="66"/>
    </location>
</feature>
<evidence type="ECO:0000313" key="10">
    <source>
        <dbReference type="Proteomes" id="UP000078596"/>
    </source>
</evidence>
<feature type="compositionally biased region" description="Basic and acidic residues" evidence="3">
    <location>
        <begin position="129"/>
        <end position="138"/>
    </location>
</feature>
<feature type="compositionally biased region" description="Low complexity" evidence="3">
    <location>
        <begin position="288"/>
        <end position="302"/>
    </location>
</feature>
<comment type="similarity">
    <text evidence="1">Belongs to the membrane fusion protein (MFP) (TC 8.A.1) family.</text>
</comment>
<dbReference type="Pfam" id="PF19335">
    <property type="entry name" value="HMBD"/>
    <property type="match status" value="3"/>
</dbReference>
<dbReference type="InterPro" id="IPR058791">
    <property type="entry name" value="3HB_CusB"/>
</dbReference>
<feature type="compositionally biased region" description="Low complexity" evidence="3">
    <location>
        <begin position="54"/>
        <end position="64"/>
    </location>
</feature>
<dbReference type="EMBL" id="CP016027">
    <property type="protein sequence ID" value="ANJ67393.1"/>
    <property type="molecule type" value="Genomic_DNA"/>
</dbReference>
<evidence type="ECO:0000259" key="4">
    <source>
        <dbReference type="Pfam" id="PF19335"/>
    </source>
</evidence>
<evidence type="ECO:0000256" key="2">
    <source>
        <dbReference type="ARBA" id="ARBA00022448"/>
    </source>
</evidence>
<dbReference type="NCBIfam" id="TIGR01730">
    <property type="entry name" value="RND_mfp"/>
    <property type="match status" value="1"/>
</dbReference>
<feature type="domain" description="CusB-like barrel-sandwich hybrid" evidence="6">
    <location>
        <begin position="352"/>
        <end position="468"/>
    </location>
</feature>
<dbReference type="InterPro" id="IPR058649">
    <property type="entry name" value="CzcB_C"/>
</dbReference>
<feature type="domain" description="Heavy metal binding" evidence="4">
    <location>
        <begin position="159"/>
        <end position="186"/>
    </location>
</feature>
<proteinExistence type="inferred from homology"/>
<dbReference type="GO" id="GO:0016020">
    <property type="term" value="C:membrane"/>
    <property type="evidence" value="ECO:0007669"/>
    <property type="project" value="InterPro"/>
</dbReference>
<feature type="domain" description="Heavy metal binding" evidence="4">
    <location>
        <begin position="249"/>
        <end position="276"/>
    </location>
</feature>
<dbReference type="KEGG" id="haz:A9404_08365"/>
<evidence type="ECO:0000259" key="8">
    <source>
        <dbReference type="Pfam" id="PF25975"/>
    </source>
</evidence>
<evidence type="ECO:0000259" key="6">
    <source>
        <dbReference type="Pfam" id="PF25919"/>
    </source>
</evidence>
<feature type="compositionally biased region" description="Basic and acidic residues" evidence="3">
    <location>
        <begin position="214"/>
        <end position="228"/>
    </location>
</feature>
<dbReference type="InterPro" id="IPR058792">
    <property type="entry name" value="Beta-barrel_RND_2"/>
</dbReference>
<keyword evidence="2" id="KW-0813">Transport</keyword>
<evidence type="ECO:0000256" key="1">
    <source>
        <dbReference type="ARBA" id="ARBA00009477"/>
    </source>
</evidence>
<protein>
    <submittedName>
        <fullName evidence="9">Uncharacterized protein</fullName>
    </submittedName>
</protein>
<dbReference type="FunFam" id="2.40.30.170:FF:000010">
    <property type="entry name" value="Efflux RND transporter periplasmic adaptor subunit"/>
    <property type="match status" value="1"/>
</dbReference>
<name>A0A191ZHS0_9GAMM</name>
<evidence type="ECO:0000313" key="9">
    <source>
        <dbReference type="EMBL" id="ANJ67393.1"/>
    </source>
</evidence>
<dbReference type="Pfam" id="PF25975">
    <property type="entry name" value="CzcB_C"/>
    <property type="match status" value="1"/>
</dbReference>
<dbReference type="Proteomes" id="UP000078596">
    <property type="component" value="Chromosome"/>
</dbReference>
<dbReference type="Gene3D" id="2.40.30.170">
    <property type="match status" value="1"/>
</dbReference>
<feature type="domain" description="CzcB-like C-terminal circularly permuted SH3-like" evidence="8">
    <location>
        <begin position="555"/>
        <end position="615"/>
    </location>
</feature>
<dbReference type="SUPFAM" id="SSF111369">
    <property type="entry name" value="HlyD-like secretion proteins"/>
    <property type="match status" value="1"/>
</dbReference>
<feature type="region of interest" description="Disordered" evidence="3">
    <location>
        <begin position="280"/>
        <end position="302"/>
    </location>
</feature>
<feature type="domain" description="CusB-like beta-barrel" evidence="7">
    <location>
        <begin position="472"/>
        <end position="547"/>
    </location>
</feature>
<dbReference type="STRING" id="1860122.A9404_08365"/>
<dbReference type="PANTHER" id="PTHR30097:SF15">
    <property type="entry name" value="CATION EFFLUX SYSTEM PROTEIN CUSB"/>
    <property type="match status" value="1"/>
</dbReference>
<evidence type="ECO:0000256" key="3">
    <source>
        <dbReference type="SAM" id="MobiDB-lite"/>
    </source>
</evidence>
<dbReference type="Pfam" id="PF25919">
    <property type="entry name" value="BSH_CusB"/>
    <property type="match status" value="1"/>
</dbReference>
<dbReference type="AlphaFoldDB" id="A0A191ZHS0"/>
<feature type="compositionally biased region" description="Low complexity" evidence="3">
    <location>
        <begin position="201"/>
        <end position="213"/>
    </location>
</feature>
<reference evidence="9 10" key="1">
    <citation type="submission" date="2016-06" db="EMBL/GenBank/DDBJ databases">
        <title>Insight into the functional genes involving in sulfur oxidation in Pearl River water.</title>
        <authorList>
            <person name="Luo J."/>
            <person name="Tan X."/>
            <person name="Lin W."/>
        </authorList>
    </citation>
    <scope>NUCLEOTIDE SEQUENCE [LARGE SCALE GENOMIC DNA]</scope>
    <source>
        <strain evidence="9 10">LS2</strain>
    </source>
</reference>
<gene>
    <name evidence="9" type="ORF">A9404_08365</name>
</gene>
<dbReference type="Pfam" id="PF25954">
    <property type="entry name" value="Beta-barrel_RND_2"/>
    <property type="match status" value="1"/>
</dbReference>
<dbReference type="Gene3D" id="2.40.50.100">
    <property type="match status" value="1"/>
</dbReference>
<evidence type="ECO:0000259" key="7">
    <source>
        <dbReference type="Pfam" id="PF25954"/>
    </source>
</evidence>
<organism evidence="9 10">
    <name type="scientific">Halothiobacillus diazotrophicus</name>
    <dbReference type="NCBI Taxonomy" id="1860122"/>
    <lineage>
        <taxon>Bacteria</taxon>
        <taxon>Pseudomonadati</taxon>
        <taxon>Pseudomonadota</taxon>
        <taxon>Gammaproteobacteria</taxon>
        <taxon>Chromatiales</taxon>
        <taxon>Halothiobacillaceae</taxon>
        <taxon>Halothiobacillus</taxon>
    </lineage>
</organism>
<accession>A0A191ZHS0</accession>
<feature type="region of interest" description="Disordered" evidence="3">
    <location>
        <begin position="114"/>
        <end position="150"/>
    </location>
</feature>
<dbReference type="GO" id="GO:0015679">
    <property type="term" value="P:plasma membrane copper ion transport"/>
    <property type="evidence" value="ECO:0007669"/>
    <property type="project" value="TreeGrafter"/>
</dbReference>
<dbReference type="GO" id="GO:0060003">
    <property type="term" value="P:copper ion export"/>
    <property type="evidence" value="ECO:0007669"/>
    <property type="project" value="TreeGrafter"/>
</dbReference>
<dbReference type="PANTHER" id="PTHR30097">
    <property type="entry name" value="CATION EFFLUX SYSTEM PROTEIN CUSB"/>
    <property type="match status" value="1"/>
</dbReference>
<dbReference type="InterPro" id="IPR045800">
    <property type="entry name" value="HMBD"/>
</dbReference>
<feature type="region of interest" description="Disordered" evidence="3">
    <location>
        <begin position="201"/>
        <end position="241"/>
    </location>
</feature>
<evidence type="ECO:0000259" key="5">
    <source>
        <dbReference type="Pfam" id="PF25869"/>
    </source>
</evidence>
<dbReference type="Gene3D" id="6.10.140.730">
    <property type="match status" value="1"/>
</dbReference>
<dbReference type="GO" id="GO:0030288">
    <property type="term" value="C:outer membrane-bounded periplasmic space"/>
    <property type="evidence" value="ECO:0007669"/>
    <property type="project" value="TreeGrafter"/>
</dbReference>
<dbReference type="InterPro" id="IPR006143">
    <property type="entry name" value="RND_pump_MFP"/>
</dbReference>
<feature type="compositionally biased region" description="Polar residues" evidence="3">
    <location>
        <begin position="231"/>
        <end position="241"/>
    </location>
</feature>
<sequence>MNRPNLFRTVVTGVAASAVTYTLISVPMIHPKDAHANDASQTVNPTGNGHDHAAMPASPAASSKAGDETKFVTKYTCPMHPQIIEDHPGTCPICGMNLVPKLFPVKVKPSAAETATHAVATPQAQQQMADDHSAHDHSAMPSGTTASAKSGAETKFVTKYTCPMHPQIIEDHPGTCPICGMNLVPKLFPVKVKPSAAETATQAVVTPQAQQQMADDHSAHDHSGHDHTALPSGTTASAKSGSETKFVTKYTCPMHPQIIEDHPGTCPICGMTLVPKLFPADTKDSGGQAQPQAQAAQPTVAAPAAQETLPPVAVAPMTLKYMNVVLAPVQWRNLTRQIHSVGLVGFDENRISHVHPRASGWVETLNVRALGDTVKKGEVLLTVYSPDILAAEKDYLVAAKSGMPALRDAALERLRLLSVPESIIKQIADTGRVTRTIPITAPQSGYISAINLREGMYITPTLDLFTIADPGKVWVQAEILERDMQQVAVGQPAEMTVDGIPGRIWHGKVDFVYPELDPKSRTLKARLVFDNPDGVLKPNQFAEIGISGVSQGDVLTVPSTAVIPTASGARVVRKNADGTFQPVHVQLGDSAGGYTQITHGLSPNDVVVASGQFLIDSESNVQAAFARMTGAVDQPAQ</sequence>
<dbReference type="InterPro" id="IPR051909">
    <property type="entry name" value="MFP_Cation_Efflux"/>
</dbReference>
<feature type="domain" description="Heavy metal binding" evidence="4">
    <location>
        <begin position="74"/>
        <end position="101"/>
    </location>
</feature>